<feature type="transmembrane region" description="Helical" evidence="8">
    <location>
        <begin position="378"/>
        <end position="399"/>
    </location>
</feature>
<evidence type="ECO:0000256" key="1">
    <source>
        <dbReference type="ARBA" id="ARBA00004651"/>
    </source>
</evidence>
<evidence type="ECO:0000256" key="3">
    <source>
        <dbReference type="ARBA" id="ARBA00022676"/>
    </source>
</evidence>
<dbReference type="GO" id="GO:0016763">
    <property type="term" value="F:pentosyltransferase activity"/>
    <property type="evidence" value="ECO:0007669"/>
    <property type="project" value="TreeGrafter"/>
</dbReference>
<dbReference type="InterPro" id="IPR038731">
    <property type="entry name" value="RgtA/B/C-like"/>
</dbReference>
<dbReference type="OrthoDB" id="136232at2"/>
<evidence type="ECO:0000256" key="6">
    <source>
        <dbReference type="ARBA" id="ARBA00022989"/>
    </source>
</evidence>
<keyword evidence="4" id="KW-0808">Transferase</keyword>
<reference evidence="10 11" key="1">
    <citation type="journal article" date="2019" name="Environ. Microbiol.">
        <title>Species interactions and distinct microbial communities in high Arctic permafrost affected cryosols are associated with the CH4 and CO2 gas fluxes.</title>
        <authorList>
            <person name="Altshuler I."/>
            <person name="Hamel J."/>
            <person name="Turney S."/>
            <person name="Magnuson E."/>
            <person name="Levesque R."/>
            <person name="Greer C."/>
            <person name="Whyte L.G."/>
        </authorList>
    </citation>
    <scope>NUCLEOTIDE SEQUENCE [LARGE SCALE GENOMIC DNA]</scope>
    <source>
        <strain evidence="10 11">S9.3B</strain>
    </source>
</reference>
<feature type="transmembrane region" description="Helical" evidence="8">
    <location>
        <begin position="92"/>
        <end position="123"/>
    </location>
</feature>
<keyword evidence="3" id="KW-0328">Glycosyltransferase</keyword>
<dbReference type="PANTHER" id="PTHR33908">
    <property type="entry name" value="MANNOSYLTRANSFERASE YKCB-RELATED"/>
    <property type="match status" value="1"/>
</dbReference>
<evidence type="ECO:0000256" key="7">
    <source>
        <dbReference type="ARBA" id="ARBA00023136"/>
    </source>
</evidence>
<proteinExistence type="predicted"/>
<dbReference type="AlphaFoldDB" id="A0A502FTC2"/>
<feature type="transmembrane region" description="Helical" evidence="8">
    <location>
        <begin position="405"/>
        <end position="422"/>
    </location>
</feature>
<keyword evidence="11" id="KW-1185">Reference proteome</keyword>
<dbReference type="GO" id="GO:0005886">
    <property type="term" value="C:plasma membrane"/>
    <property type="evidence" value="ECO:0007669"/>
    <property type="project" value="UniProtKB-SubCell"/>
</dbReference>
<keyword evidence="5 8" id="KW-0812">Transmembrane</keyword>
<feature type="transmembrane region" description="Helical" evidence="8">
    <location>
        <begin position="351"/>
        <end position="371"/>
    </location>
</feature>
<evidence type="ECO:0000313" key="10">
    <source>
        <dbReference type="EMBL" id="TPG52366.1"/>
    </source>
</evidence>
<dbReference type="InterPro" id="IPR050297">
    <property type="entry name" value="LipidA_mod_glycosyltrf_83"/>
</dbReference>
<comment type="subcellular location">
    <subcellularLocation>
        <location evidence="1">Cell membrane</location>
        <topology evidence="1">Multi-pass membrane protein</topology>
    </subcellularLocation>
</comment>
<feature type="transmembrane region" description="Helical" evidence="8">
    <location>
        <begin position="30"/>
        <end position="51"/>
    </location>
</feature>
<gene>
    <name evidence="10" type="ORF">EAH89_18445</name>
</gene>
<dbReference type="EMBL" id="RCZP01000021">
    <property type="protein sequence ID" value="TPG52366.1"/>
    <property type="molecule type" value="Genomic_DNA"/>
</dbReference>
<evidence type="ECO:0000256" key="2">
    <source>
        <dbReference type="ARBA" id="ARBA00022475"/>
    </source>
</evidence>
<feature type="domain" description="Glycosyltransferase RgtA/B/C/D-like" evidence="9">
    <location>
        <begin position="88"/>
        <end position="239"/>
    </location>
</feature>
<keyword evidence="2" id="KW-1003">Cell membrane</keyword>
<protein>
    <recommendedName>
        <fullName evidence="9">Glycosyltransferase RgtA/B/C/D-like domain-containing protein</fullName>
    </recommendedName>
</protein>
<evidence type="ECO:0000256" key="4">
    <source>
        <dbReference type="ARBA" id="ARBA00022679"/>
    </source>
</evidence>
<feature type="transmembrane region" description="Helical" evidence="8">
    <location>
        <begin position="228"/>
        <end position="245"/>
    </location>
</feature>
<feature type="transmembrane region" description="Helical" evidence="8">
    <location>
        <begin position="135"/>
        <end position="156"/>
    </location>
</feature>
<evidence type="ECO:0000256" key="8">
    <source>
        <dbReference type="SAM" id="Phobius"/>
    </source>
</evidence>
<evidence type="ECO:0000313" key="11">
    <source>
        <dbReference type="Proteomes" id="UP000317078"/>
    </source>
</evidence>
<dbReference type="Pfam" id="PF13231">
    <property type="entry name" value="PMT_2"/>
    <property type="match status" value="1"/>
</dbReference>
<evidence type="ECO:0000259" key="9">
    <source>
        <dbReference type="Pfam" id="PF13231"/>
    </source>
</evidence>
<name>A0A502FTC2_9PROT</name>
<keyword evidence="7 8" id="KW-0472">Membrane</keyword>
<evidence type="ECO:0000256" key="5">
    <source>
        <dbReference type="ARBA" id="ARBA00022692"/>
    </source>
</evidence>
<dbReference type="GO" id="GO:0009103">
    <property type="term" value="P:lipopolysaccharide biosynthetic process"/>
    <property type="evidence" value="ECO:0007669"/>
    <property type="project" value="UniProtKB-ARBA"/>
</dbReference>
<sequence length="439" mass="46520">MLDNGPGQAALAARAVVPPARPAAPGRHGWALPAAILLLGALLRTACVAVMPSPLVSDYLDYWTLATNLQAGLGLVTAEGRPTAFMSPGYPLFLAGVFGLTGASIAVVKATNVLLGVASILLLFLLARRLFGSPLVAALAALLLAAYAEAIAYTAYAAKENLMMPLMIGLLWVAADRSASRARWINPLAFGVIAGAIAMVGNAALTLVPAALFLVWRAQRSPGRTLRYLLVAAMAGAVTIAPLMLRNHAAFGAWVLNNNGGFNLYIGNNPAAKPYFISIAETPVAPQWSALQEQLGEHGVDVLLRRLAIEHMRDHPGETAMLMLRKAAAFWEPPTHTGIDEQGWLVRLVRLAWLAQFLAAAGLCLGSLALLRRHPRGLGAVFLALAGYTAVHMIFYVVYRYRLPIMPFVFLGAGVTLAALLPPRLAARVLPRTGEAGTG</sequence>
<comment type="caution">
    <text evidence="10">The sequence shown here is derived from an EMBL/GenBank/DDBJ whole genome shotgun (WGS) entry which is preliminary data.</text>
</comment>
<organism evidence="10 11">
    <name type="scientific">Muricoccus nepalensis</name>
    <dbReference type="NCBI Taxonomy" id="1854500"/>
    <lineage>
        <taxon>Bacteria</taxon>
        <taxon>Pseudomonadati</taxon>
        <taxon>Pseudomonadota</taxon>
        <taxon>Alphaproteobacteria</taxon>
        <taxon>Acetobacterales</taxon>
        <taxon>Roseomonadaceae</taxon>
        <taxon>Muricoccus</taxon>
    </lineage>
</organism>
<dbReference type="Proteomes" id="UP000317078">
    <property type="component" value="Unassembled WGS sequence"/>
</dbReference>
<dbReference type="RefSeq" id="WP_140885201.1">
    <property type="nucleotide sequence ID" value="NZ_RCZP01000021.1"/>
</dbReference>
<feature type="transmembrane region" description="Helical" evidence="8">
    <location>
        <begin position="188"/>
        <end position="216"/>
    </location>
</feature>
<dbReference type="PANTHER" id="PTHR33908:SF11">
    <property type="entry name" value="MEMBRANE PROTEIN"/>
    <property type="match status" value="1"/>
</dbReference>
<keyword evidence="6 8" id="KW-1133">Transmembrane helix</keyword>
<accession>A0A502FTC2</accession>